<sequence length="196" mass="23040">MADPKLVQSYQCLGLPLGAPLEEVKATYRRLARQHHPDLNPGNQASHERFIALNQAYNYLLEQFAADVRIADPVTPQVRVEVKTQPSPPNPTLTPEEQQFKHKFHVQWRTLLEQGRFPRAVALLDALAERLSQDRDIPTWQAQTYQRWGSDLINQGQWDKARNYLKKALRLDPHNRQLWEEVNREFIRLDQRINKY</sequence>
<dbReference type="Gene3D" id="1.10.287.110">
    <property type="entry name" value="DnaJ domain"/>
    <property type="match status" value="1"/>
</dbReference>
<keyword evidence="6" id="KW-1185">Reference proteome</keyword>
<dbReference type="KEGG" id="glt:GlitD10_2217"/>
<accession>A0A1J0AF68</accession>
<dbReference type="PROSITE" id="PS50293">
    <property type="entry name" value="TPR_REGION"/>
    <property type="match status" value="1"/>
</dbReference>
<dbReference type="SUPFAM" id="SSF46565">
    <property type="entry name" value="Chaperone J-domain"/>
    <property type="match status" value="1"/>
</dbReference>
<reference evidence="5 6" key="1">
    <citation type="submission" date="2016-10" db="EMBL/GenBank/DDBJ databases">
        <title>Description of Gloeomargarita lithophora gen. nov., sp. nov., a thylakoid-bearing basal-branching cyanobacterium with intracellular carbonates, and proposal for Gloeomargaritales ord. nov.</title>
        <authorList>
            <person name="Moreira D."/>
            <person name="Tavera R."/>
            <person name="Benzerara K."/>
            <person name="Skouri-Panet F."/>
            <person name="Couradeau E."/>
            <person name="Gerard E."/>
            <person name="Loussert C."/>
            <person name="Novelo E."/>
            <person name="Zivanovic Y."/>
            <person name="Lopez-Garcia P."/>
        </authorList>
    </citation>
    <scope>NUCLEOTIDE SEQUENCE [LARGE SCALE GENOMIC DNA]</scope>
    <source>
        <strain evidence="5 6">D10</strain>
    </source>
</reference>
<dbReference type="STRING" id="1188229.GlitD10_2217"/>
<dbReference type="SMART" id="SM00271">
    <property type="entry name" value="DnaJ"/>
    <property type="match status" value="1"/>
</dbReference>
<feature type="domain" description="J" evidence="4">
    <location>
        <begin position="8"/>
        <end position="65"/>
    </location>
</feature>
<proteinExistence type="predicted"/>
<evidence type="ECO:0000313" key="6">
    <source>
        <dbReference type="Proteomes" id="UP000180235"/>
    </source>
</evidence>
<dbReference type="RefSeq" id="WP_071454972.1">
    <property type="nucleotide sequence ID" value="NZ_CP017675.1"/>
</dbReference>
<dbReference type="SMART" id="SM00028">
    <property type="entry name" value="TPR"/>
    <property type="match status" value="1"/>
</dbReference>
<dbReference type="InterPro" id="IPR011990">
    <property type="entry name" value="TPR-like_helical_dom_sf"/>
</dbReference>
<dbReference type="InterPro" id="IPR052763">
    <property type="entry name" value="DnaJ_C4"/>
</dbReference>
<dbReference type="AlphaFoldDB" id="A0A1J0AF68"/>
<dbReference type="InterPro" id="IPR019734">
    <property type="entry name" value="TPR_rpt"/>
</dbReference>
<gene>
    <name evidence="5" type="ORF">GlitD10_2217</name>
</gene>
<evidence type="ECO:0000256" key="2">
    <source>
        <dbReference type="ARBA" id="ARBA00022803"/>
    </source>
</evidence>
<dbReference type="Pfam" id="PF00226">
    <property type="entry name" value="DnaJ"/>
    <property type="match status" value="1"/>
</dbReference>
<dbReference type="CDD" id="cd06257">
    <property type="entry name" value="DnaJ"/>
    <property type="match status" value="1"/>
</dbReference>
<dbReference type="InterPro" id="IPR001623">
    <property type="entry name" value="DnaJ_domain"/>
</dbReference>
<feature type="repeat" description="TPR" evidence="3">
    <location>
        <begin position="142"/>
        <end position="175"/>
    </location>
</feature>
<protein>
    <submittedName>
        <fullName evidence="5">Heat shock protein DnaJ-like</fullName>
    </submittedName>
</protein>
<dbReference type="InterPro" id="IPR013105">
    <property type="entry name" value="TPR_2"/>
</dbReference>
<keyword evidence="2 3" id="KW-0802">TPR repeat</keyword>
<evidence type="ECO:0000256" key="1">
    <source>
        <dbReference type="ARBA" id="ARBA00022737"/>
    </source>
</evidence>
<evidence type="ECO:0000313" key="5">
    <source>
        <dbReference type="EMBL" id="APB34547.1"/>
    </source>
</evidence>
<dbReference type="PROSITE" id="PS50076">
    <property type="entry name" value="DNAJ_2"/>
    <property type="match status" value="1"/>
</dbReference>
<dbReference type="Pfam" id="PF07719">
    <property type="entry name" value="TPR_2"/>
    <property type="match status" value="1"/>
</dbReference>
<dbReference type="EMBL" id="CP017675">
    <property type="protein sequence ID" value="APB34547.1"/>
    <property type="molecule type" value="Genomic_DNA"/>
</dbReference>
<dbReference type="Gene3D" id="1.25.40.10">
    <property type="entry name" value="Tetratricopeptide repeat domain"/>
    <property type="match status" value="1"/>
</dbReference>
<dbReference type="Proteomes" id="UP000180235">
    <property type="component" value="Chromosome"/>
</dbReference>
<keyword evidence="5" id="KW-0346">Stress response</keyword>
<dbReference type="InterPro" id="IPR036869">
    <property type="entry name" value="J_dom_sf"/>
</dbReference>
<keyword evidence="1" id="KW-0677">Repeat</keyword>
<dbReference type="PRINTS" id="PR00625">
    <property type="entry name" value="JDOMAIN"/>
</dbReference>
<dbReference type="SUPFAM" id="SSF48452">
    <property type="entry name" value="TPR-like"/>
    <property type="match status" value="1"/>
</dbReference>
<dbReference type="PANTHER" id="PTHR44825:SF1">
    <property type="entry name" value="DNAJ HOMOLOG SUBFAMILY C MEMBER 4"/>
    <property type="match status" value="1"/>
</dbReference>
<dbReference type="PROSITE" id="PS50005">
    <property type="entry name" value="TPR"/>
    <property type="match status" value="1"/>
</dbReference>
<evidence type="ECO:0000256" key="3">
    <source>
        <dbReference type="PROSITE-ProRule" id="PRU00339"/>
    </source>
</evidence>
<dbReference type="PANTHER" id="PTHR44825">
    <property type="match status" value="1"/>
</dbReference>
<dbReference type="OrthoDB" id="9779889at2"/>
<organism evidence="5 6">
    <name type="scientific">Gloeomargarita lithophora Alchichica-D10</name>
    <dbReference type="NCBI Taxonomy" id="1188229"/>
    <lineage>
        <taxon>Bacteria</taxon>
        <taxon>Bacillati</taxon>
        <taxon>Cyanobacteriota</taxon>
        <taxon>Cyanophyceae</taxon>
        <taxon>Gloeomargaritales</taxon>
        <taxon>Gloeomargaritaceae</taxon>
        <taxon>Gloeomargarita</taxon>
    </lineage>
</organism>
<name>A0A1J0AF68_9CYAN</name>
<evidence type="ECO:0000259" key="4">
    <source>
        <dbReference type="PROSITE" id="PS50076"/>
    </source>
</evidence>